<evidence type="ECO:0000256" key="6">
    <source>
        <dbReference type="ARBA" id="ARBA00022840"/>
    </source>
</evidence>
<evidence type="ECO:0000256" key="11">
    <source>
        <dbReference type="RuleBase" id="RU363035"/>
    </source>
</evidence>
<evidence type="ECO:0000256" key="3">
    <source>
        <dbReference type="ARBA" id="ARBA00022490"/>
    </source>
</evidence>
<feature type="domain" description="Aminoacyl-tRNA synthetase class Ia" evidence="13">
    <location>
        <begin position="389"/>
        <end position="581"/>
    </location>
</feature>
<keyword evidence="4 11" id="KW-0436">Ligase</keyword>
<dbReference type="EC" id="6.1.1.4" evidence="2"/>
<dbReference type="InterPro" id="IPR002302">
    <property type="entry name" value="Leu-tRNA-ligase"/>
</dbReference>
<dbReference type="InterPro" id="IPR013155">
    <property type="entry name" value="M/V/L/I-tRNA-synth_anticd-bd"/>
</dbReference>
<organism evidence="17 18">
    <name type="scientific">Candidatus Woesebacteria bacterium GW2011_GWA1_40_43</name>
    <dbReference type="NCBI Taxonomy" id="1618553"/>
    <lineage>
        <taxon>Bacteria</taxon>
        <taxon>Candidatus Woeseibacteriota</taxon>
    </lineage>
</organism>
<reference evidence="17 18" key="1">
    <citation type="journal article" date="2015" name="Nature">
        <title>rRNA introns, odd ribosomes, and small enigmatic genomes across a large radiation of phyla.</title>
        <authorList>
            <person name="Brown C.T."/>
            <person name="Hug L.A."/>
            <person name="Thomas B.C."/>
            <person name="Sharon I."/>
            <person name="Castelle C.J."/>
            <person name="Singh A."/>
            <person name="Wilkins M.J."/>
            <person name="Williams K.H."/>
            <person name="Banfield J.F."/>
        </authorList>
    </citation>
    <scope>NUCLEOTIDE SEQUENCE [LARGE SCALE GENOMIC DNA]</scope>
</reference>
<comment type="similarity">
    <text evidence="1 11">Belongs to the class-I aminoacyl-tRNA synthetase family.</text>
</comment>
<dbReference type="GO" id="GO:0006429">
    <property type="term" value="P:leucyl-tRNA aminoacylation"/>
    <property type="evidence" value="ECO:0007669"/>
    <property type="project" value="InterPro"/>
</dbReference>
<dbReference type="SUPFAM" id="SSF81585">
    <property type="entry name" value="PsbU/PolX domain-like"/>
    <property type="match status" value="1"/>
</dbReference>
<dbReference type="Pfam" id="PF13603">
    <property type="entry name" value="tRNA-synt_1_2"/>
    <property type="match status" value="1"/>
</dbReference>
<protein>
    <recommendedName>
        <fullName evidence="2">leucine--tRNA ligase</fullName>
        <ecNumber evidence="2">6.1.1.4</ecNumber>
    </recommendedName>
    <alternativeName>
        <fullName evidence="9">Leucyl-tRNA synthetase</fullName>
    </alternativeName>
</protein>
<evidence type="ECO:0000259" key="13">
    <source>
        <dbReference type="Pfam" id="PF00133"/>
    </source>
</evidence>
<gene>
    <name evidence="17" type="ORF">UU02_C0056G0004</name>
</gene>
<dbReference type="InterPro" id="IPR009008">
    <property type="entry name" value="Val/Leu/Ile-tRNA-synth_edit"/>
</dbReference>
<dbReference type="Pfam" id="PF08264">
    <property type="entry name" value="Anticodon_1"/>
    <property type="match status" value="1"/>
</dbReference>
<dbReference type="SUPFAM" id="SSF47323">
    <property type="entry name" value="Anticodon-binding domain of a subclass of class I aminoacyl-tRNA synthetases"/>
    <property type="match status" value="1"/>
</dbReference>
<keyword evidence="6 11" id="KW-0067">ATP-binding</keyword>
<keyword evidence="7 11" id="KW-0648">Protein biosynthesis</keyword>
<feature type="domain" description="Methionyl/Leucyl tRNA synthetase" evidence="15">
    <location>
        <begin position="53"/>
        <end position="258"/>
    </location>
</feature>
<evidence type="ECO:0000256" key="8">
    <source>
        <dbReference type="ARBA" id="ARBA00023146"/>
    </source>
</evidence>
<evidence type="ECO:0000313" key="18">
    <source>
        <dbReference type="Proteomes" id="UP000034293"/>
    </source>
</evidence>
<proteinExistence type="inferred from homology"/>
<name>A0A0G0VFY0_9BACT</name>
<comment type="catalytic activity">
    <reaction evidence="10">
        <text>tRNA(Leu) + L-leucine + ATP = L-leucyl-tRNA(Leu) + AMP + diphosphate</text>
        <dbReference type="Rhea" id="RHEA:11688"/>
        <dbReference type="Rhea" id="RHEA-COMP:9613"/>
        <dbReference type="Rhea" id="RHEA-COMP:9622"/>
        <dbReference type="ChEBI" id="CHEBI:30616"/>
        <dbReference type="ChEBI" id="CHEBI:33019"/>
        <dbReference type="ChEBI" id="CHEBI:57427"/>
        <dbReference type="ChEBI" id="CHEBI:78442"/>
        <dbReference type="ChEBI" id="CHEBI:78494"/>
        <dbReference type="ChEBI" id="CHEBI:456215"/>
        <dbReference type="EC" id="6.1.1.4"/>
    </reaction>
</comment>
<accession>A0A0G0VFY0</accession>
<keyword evidence="3" id="KW-0963">Cytoplasm</keyword>
<dbReference type="Gene3D" id="3.40.50.620">
    <property type="entry name" value="HUPs"/>
    <property type="match status" value="2"/>
</dbReference>
<evidence type="ECO:0000259" key="14">
    <source>
        <dbReference type="Pfam" id="PF08264"/>
    </source>
</evidence>
<dbReference type="PRINTS" id="PR00985">
    <property type="entry name" value="TRNASYNTHLEU"/>
</dbReference>
<dbReference type="InterPro" id="IPR009080">
    <property type="entry name" value="tRNAsynth_Ia_anticodon-bd"/>
</dbReference>
<dbReference type="GO" id="GO:0004823">
    <property type="term" value="F:leucine-tRNA ligase activity"/>
    <property type="evidence" value="ECO:0007669"/>
    <property type="project" value="UniProtKB-EC"/>
</dbReference>
<evidence type="ECO:0000256" key="5">
    <source>
        <dbReference type="ARBA" id="ARBA00022741"/>
    </source>
</evidence>
<evidence type="ECO:0000259" key="15">
    <source>
        <dbReference type="Pfam" id="PF09334"/>
    </source>
</evidence>
<dbReference type="PANTHER" id="PTHR43740:SF2">
    <property type="entry name" value="LEUCINE--TRNA LIGASE, MITOCHONDRIAL"/>
    <property type="match status" value="1"/>
</dbReference>
<keyword evidence="12" id="KW-0472">Membrane</keyword>
<dbReference type="FunFam" id="1.10.730.10:FF:000002">
    <property type="entry name" value="Leucine--tRNA ligase"/>
    <property type="match status" value="1"/>
</dbReference>
<dbReference type="PANTHER" id="PTHR43740">
    <property type="entry name" value="LEUCYL-TRNA SYNTHETASE"/>
    <property type="match status" value="1"/>
</dbReference>
<dbReference type="Pfam" id="PF09334">
    <property type="entry name" value="tRNA-synt_1g"/>
    <property type="match status" value="1"/>
</dbReference>
<dbReference type="InterPro" id="IPR025709">
    <property type="entry name" value="Leu_tRNA-synth_edit"/>
</dbReference>
<sequence length="947" mass="107084">MYAKVIKLTNMNGIKYDHAKIEKKWQEKWEKEKIYFPDLSRPDNKYYNLWMFPYPSAEGLHAGHAFASTGSDVFGRFMRMHGKDVFQPIGYDSFGIHSENYAIKIGEDPHKVVRRTTKHYEEQMRSLGHGYDWTHTVTTSDPDYYRWTQWLFLKMWEAGLAYKKKATVNFCPSCKTVLADEQVVTPAAAGKEPKDAAGKSITNSEELKVCERCGTVVEKKDLDQWFFKITKYADRLLEGLEKIDWSTRVKLAQKNWIGKSQGMLIKFETENGDGEIEVFTTRPDTLNAATFIAIADEGLYNQESSEKVGEFTGKYALEPFSKRRLPVWKTNYVAPGYGTGAIMGVPAHDERDMEFAEKYHLDIVQKDPDKNLWQEISEKGFGKKHTNYHLRDWLVSRQRYWGAPIPMVDCPECGWVPVPEKDLPVILPNISDYKPEGTGKGPLANHKEFYQVKCPKCGGDATRETDVMDTFVDSSWYFLRYPSSDRESVPFDGEVTRNWLPVDLYFGGAEHSVLHLMYARFVTKVLFDLKLLSFDEPFPKFFAHGLMIKDGAKMSKSRGNVVNPDQYVSKFGADTLRLYVMFLGPMDASPDFRDSGIEGMQRFVTRLWKLFNQPNTIDGQPSKGVVSKLNQTIKKVTEDMYNFKYNTAIASIMELVNTISDKGSNEEVLRSLCLLVAPFAPHLAEEVWVEVLGQPFSIHKASWPKYDDSKIASDTVTIVIQINGKVRSQLVVGNKQSTIQKFYFDGFLLKYRYHLLIALIGIILISAGFLFFKKSLNFSSTKVEILQTSSEGGATSEITAEISGEVIIPGVYKLSPGSRIDDLLIASGGFSVDADRVWADKYLNRAAKLTDGQKIYIPSVSEHSNVLSAKTTVGDQSVSSSFSTDSNALVNINTATLQDLDSLPGIGPTYAQKITEHRPYSKPEDLVTSGAITQTLYEKIKNNITVY</sequence>
<keyword evidence="5 11" id="KW-0547">Nucleotide-binding</keyword>
<feature type="domain" description="Methionyl/Valyl/Leucyl/Isoleucyl-tRNA synthetase anticodon-binding" evidence="14">
    <location>
        <begin position="625"/>
        <end position="737"/>
    </location>
</feature>
<dbReference type="Pfam" id="PF00133">
    <property type="entry name" value="tRNA-synt_1"/>
    <property type="match status" value="1"/>
</dbReference>
<dbReference type="InterPro" id="IPR002300">
    <property type="entry name" value="aa-tRNA-synth_Ia"/>
</dbReference>
<dbReference type="PROSITE" id="PS00178">
    <property type="entry name" value="AA_TRNA_LIGASE_I"/>
    <property type="match status" value="1"/>
</dbReference>
<dbReference type="InterPro" id="IPR015413">
    <property type="entry name" value="Methionyl/Leucyl_tRNA_Synth"/>
</dbReference>
<dbReference type="GO" id="GO:0002161">
    <property type="term" value="F:aminoacyl-tRNA deacylase activity"/>
    <property type="evidence" value="ECO:0007669"/>
    <property type="project" value="InterPro"/>
</dbReference>
<feature type="domain" description="Leucyl-tRNA synthetase editing" evidence="16">
    <location>
        <begin position="302"/>
        <end position="365"/>
    </location>
</feature>
<dbReference type="EMBL" id="LBZA01000056">
    <property type="protein sequence ID" value="KKR61612.1"/>
    <property type="molecule type" value="Genomic_DNA"/>
</dbReference>
<dbReference type="Gene3D" id="1.10.730.10">
    <property type="entry name" value="Isoleucyl-tRNA Synthetase, Domain 1"/>
    <property type="match status" value="2"/>
</dbReference>
<dbReference type="Gene3D" id="1.10.150.320">
    <property type="entry name" value="Photosystem II 12 kDa extrinsic protein"/>
    <property type="match status" value="1"/>
</dbReference>
<dbReference type="SUPFAM" id="SSF52374">
    <property type="entry name" value="Nucleotidylyl transferase"/>
    <property type="match status" value="1"/>
</dbReference>
<dbReference type="Proteomes" id="UP000034293">
    <property type="component" value="Unassembled WGS sequence"/>
</dbReference>
<evidence type="ECO:0000259" key="16">
    <source>
        <dbReference type="Pfam" id="PF13603"/>
    </source>
</evidence>
<evidence type="ECO:0000256" key="1">
    <source>
        <dbReference type="ARBA" id="ARBA00005594"/>
    </source>
</evidence>
<dbReference type="InterPro" id="IPR001412">
    <property type="entry name" value="aa-tRNA-synth_I_CS"/>
</dbReference>
<dbReference type="SUPFAM" id="SSF50677">
    <property type="entry name" value="ValRS/IleRS/LeuRS editing domain"/>
    <property type="match status" value="1"/>
</dbReference>
<keyword evidence="12" id="KW-0812">Transmembrane</keyword>
<dbReference type="InterPro" id="IPR014729">
    <property type="entry name" value="Rossmann-like_a/b/a_fold"/>
</dbReference>
<evidence type="ECO:0000313" key="17">
    <source>
        <dbReference type="EMBL" id="KKR61612.1"/>
    </source>
</evidence>
<dbReference type="Pfam" id="PF12836">
    <property type="entry name" value="HHH_3"/>
    <property type="match status" value="1"/>
</dbReference>
<feature type="transmembrane region" description="Helical" evidence="12">
    <location>
        <begin position="751"/>
        <end position="772"/>
    </location>
</feature>
<comment type="caution">
    <text evidence="17">The sequence shown here is derived from an EMBL/GenBank/DDBJ whole genome shotgun (WGS) entry which is preliminary data.</text>
</comment>
<evidence type="ECO:0000256" key="9">
    <source>
        <dbReference type="ARBA" id="ARBA00030520"/>
    </source>
</evidence>
<evidence type="ECO:0000256" key="12">
    <source>
        <dbReference type="SAM" id="Phobius"/>
    </source>
</evidence>
<evidence type="ECO:0000256" key="7">
    <source>
        <dbReference type="ARBA" id="ARBA00022917"/>
    </source>
</evidence>
<dbReference type="CDD" id="cd00812">
    <property type="entry name" value="LeuRS_core"/>
    <property type="match status" value="1"/>
</dbReference>
<keyword evidence="8 11" id="KW-0030">Aminoacyl-tRNA synthetase</keyword>
<dbReference type="GO" id="GO:0005829">
    <property type="term" value="C:cytosol"/>
    <property type="evidence" value="ECO:0007669"/>
    <property type="project" value="TreeGrafter"/>
</dbReference>
<evidence type="ECO:0000256" key="2">
    <source>
        <dbReference type="ARBA" id="ARBA00013164"/>
    </source>
</evidence>
<keyword evidence="12" id="KW-1133">Transmembrane helix</keyword>
<dbReference type="PATRIC" id="fig|1618553.3.peg.673"/>
<dbReference type="GO" id="GO:0005524">
    <property type="term" value="F:ATP binding"/>
    <property type="evidence" value="ECO:0007669"/>
    <property type="project" value="UniProtKB-KW"/>
</dbReference>
<evidence type="ECO:0000256" key="4">
    <source>
        <dbReference type="ARBA" id="ARBA00022598"/>
    </source>
</evidence>
<dbReference type="AlphaFoldDB" id="A0A0G0VFY0"/>
<dbReference type="CDD" id="cd07958">
    <property type="entry name" value="Anticodon_Ia_Leu_BEm"/>
    <property type="match status" value="1"/>
</dbReference>
<evidence type="ECO:0000256" key="10">
    <source>
        <dbReference type="ARBA" id="ARBA00047469"/>
    </source>
</evidence>